<evidence type="ECO:0000256" key="1">
    <source>
        <dbReference type="SAM" id="MobiDB-lite"/>
    </source>
</evidence>
<protein>
    <submittedName>
        <fullName evidence="2">24034_t:CDS:1</fullName>
    </submittedName>
</protein>
<proteinExistence type="predicted"/>
<name>A0ABN7UXN8_GIGMA</name>
<organism evidence="2 3">
    <name type="scientific">Gigaspora margarita</name>
    <dbReference type="NCBI Taxonomy" id="4874"/>
    <lineage>
        <taxon>Eukaryota</taxon>
        <taxon>Fungi</taxon>
        <taxon>Fungi incertae sedis</taxon>
        <taxon>Mucoromycota</taxon>
        <taxon>Glomeromycotina</taxon>
        <taxon>Glomeromycetes</taxon>
        <taxon>Diversisporales</taxon>
        <taxon>Gigasporaceae</taxon>
        <taxon>Gigaspora</taxon>
    </lineage>
</organism>
<feature type="compositionally biased region" description="Basic and acidic residues" evidence="1">
    <location>
        <begin position="154"/>
        <end position="168"/>
    </location>
</feature>
<sequence length="254" mass="29098">MASIETKEKHIIVNTNIKKQNWDEIMEEETRNFKDIMNTVNPWVDANSSEPIVEKHDMVEETKSDNLHDKKPEGLEGLPEDCFFENIDDMLGLSNHKMYEQPTSCWDKMALRREFYRRRNSTTTNKETEDTPELGRGTTHKQTDTQMDVAPQEVQRKPEEMVEEKETSPEEEAATTPTAVGSPTGEENLPTIKSAAPPVPMALPKEELIPIVAEPIKDKLATAYGESREQKIPQPMPVERDTRIEKIQTNMFTQ</sequence>
<reference evidence="2 3" key="1">
    <citation type="submission" date="2021-06" db="EMBL/GenBank/DDBJ databases">
        <authorList>
            <person name="Kallberg Y."/>
            <person name="Tangrot J."/>
            <person name="Rosling A."/>
        </authorList>
    </citation>
    <scope>NUCLEOTIDE SEQUENCE [LARGE SCALE GENOMIC DNA]</scope>
    <source>
        <strain evidence="2 3">120-4 pot B 10/14</strain>
    </source>
</reference>
<evidence type="ECO:0000313" key="3">
    <source>
        <dbReference type="Proteomes" id="UP000789901"/>
    </source>
</evidence>
<feature type="region of interest" description="Disordered" evidence="1">
    <location>
        <begin position="117"/>
        <end position="198"/>
    </location>
</feature>
<evidence type="ECO:0000313" key="2">
    <source>
        <dbReference type="EMBL" id="CAG8693698.1"/>
    </source>
</evidence>
<gene>
    <name evidence="2" type="ORF">GMARGA_LOCUS11680</name>
</gene>
<comment type="caution">
    <text evidence="2">The sequence shown here is derived from an EMBL/GenBank/DDBJ whole genome shotgun (WGS) entry which is preliminary data.</text>
</comment>
<dbReference type="EMBL" id="CAJVQB010006910">
    <property type="protein sequence ID" value="CAG8693698.1"/>
    <property type="molecule type" value="Genomic_DNA"/>
</dbReference>
<keyword evidence="3" id="KW-1185">Reference proteome</keyword>
<accession>A0ABN7UXN8</accession>
<dbReference type="Proteomes" id="UP000789901">
    <property type="component" value="Unassembled WGS sequence"/>
</dbReference>